<evidence type="ECO:0000313" key="1">
    <source>
        <dbReference type="EMBL" id="APF20348.1"/>
    </source>
</evidence>
<evidence type="ECO:0000313" key="4">
    <source>
        <dbReference type="Proteomes" id="UP000183868"/>
    </source>
</evidence>
<keyword evidence="3" id="KW-1185">Reference proteome</keyword>
<dbReference type="RefSeq" id="WP_006928217.1">
    <property type="nucleotide sequence ID" value="NZ_CM001402.1"/>
</dbReference>
<proteinExistence type="predicted"/>
<gene>
    <name evidence="1" type="ORF">Cabys_3602</name>
    <name evidence="2" type="ORF">Calab_1499</name>
</gene>
<dbReference type="Proteomes" id="UP000183868">
    <property type="component" value="Chromosome"/>
</dbReference>
<evidence type="ECO:0000313" key="3">
    <source>
        <dbReference type="Proteomes" id="UP000004671"/>
    </source>
</evidence>
<dbReference type="PaxDb" id="880073-Calab_1499"/>
<dbReference type="InParanoid" id="H1XQH3"/>
<organism evidence="2 3">
    <name type="scientific">Caldithrix abyssi DSM 13497</name>
    <dbReference type="NCBI Taxonomy" id="880073"/>
    <lineage>
        <taxon>Bacteria</taxon>
        <taxon>Pseudomonadati</taxon>
        <taxon>Calditrichota</taxon>
        <taxon>Calditrichia</taxon>
        <taxon>Calditrichales</taxon>
        <taxon>Calditrichaceae</taxon>
        <taxon>Caldithrix</taxon>
    </lineage>
</organism>
<evidence type="ECO:0000313" key="2">
    <source>
        <dbReference type="EMBL" id="EHO41119.1"/>
    </source>
</evidence>
<protein>
    <submittedName>
        <fullName evidence="2">Uncharacterized protein</fullName>
    </submittedName>
</protein>
<accession>H1XQH3</accession>
<dbReference type="HOGENOM" id="CLU_3005448_0_0_0"/>
<name>H1XQH3_CALAY</name>
<dbReference type="OrthoDB" id="9971580at2"/>
<dbReference type="EMBL" id="CM001402">
    <property type="protein sequence ID" value="EHO41119.1"/>
    <property type="molecule type" value="Genomic_DNA"/>
</dbReference>
<dbReference type="STRING" id="880073.Cabys_3602"/>
<dbReference type="KEGG" id="caby:Cabys_3602"/>
<dbReference type="AlphaFoldDB" id="H1XQH3"/>
<sequence length="56" mass="6475">MPILKNHKMVNQSEIARKLGITPAYVHMLLTGKRRSEKYEKAIKELINRELRGKAA</sequence>
<dbReference type="EMBL" id="CP018099">
    <property type="protein sequence ID" value="APF20348.1"/>
    <property type="molecule type" value="Genomic_DNA"/>
</dbReference>
<reference evidence="2 3" key="1">
    <citation type="submission" date="2011-09" db="EMBL/GenBank/DDBJ databases">
        <title>The permanent draft genome of Caldithrix abyssi DSM 13497.</title>
        <authorList>
            <consortium name="US DOE Joint Genome Institute (JGI-PGF)"/>
            <person name="Lucas S."/>
            <person name="Han J."/>
            <person name="Lapidus A."/>
            <person name="Bruce D."/>
            <person name="Goodwin L."/>
            <person name="Pitluck S."/>
            <person name="Peters L."/>
            <person name="Kyrpides N."/>
            <person name="Mavromatis K."/>
            <person name="Ivanova N."/>
            <person name="Mikhailova N."/>
            <person name="Chertkov O."/>
            <person name="Detter J.C."/>
            <person name="Tapia R."/>
            <person name="Han C."/>
            <person name="Land M."/>
            <person name="Hauser L."/>
            <person name="Markowitz V."/>
            <person name="Cheng J.-F."/>
            <person name="Hugenholtz P."/>
            <person name="Woyke T."/>
            <person name="Wu D."/>
            <person name="Spring S."/>
            <person name="Brambilla E."/>
            <person name="Klenk H.-P."/>
            <person name="Eisen J.A."/>
        </authorList>
    </citation>
    <scope>NUCLEOTIDE SEQUENCE [LARGE SCALE GENOMIC DNA]</scope>
    <source>
        <strain evidence="2 3">DSM 13497</strain>
    </source>
</reference>
<dbReference type="Proteomes" id="UP000004671">
    <property type="component" value="Chromosome"/>
</dbReference>
<reference evidence="1 4" key="2">
    <citation type="submission" date="2016-11" db="EMBL/GenBank/DDBJ databases">
        <title>Genomic analysis of Caldithrix abyssi and proposal of a novel bacterial phylum Caldithrichaeota.</title>
        <authorList>
            <person name="Kublanov I."/>
            <person name="Sigalova O."/>
            <person name="Gavrilov S."/>
            <person name="Lebedinsky A."/>
            <person name="Ivanova N."/>
            <person name="Daum C."/>
            <person name="Reddy T."/>
            <person name="Klenk H.P."/>
            <person name="Goker M."/>
            <person name="Reva O."/>
            <person name="Miroshnichenko M."/>
            <person name="Kyprides N."/>
            <person name="Woyke T."/>
            <person name="Gelfand M."/>
        </authorList>
    </citation>
    <scope>NUCLEOTIDE SEQUENCE [LARGE SCALE GENOMIC DNA]</scope>
    <source>
        <strain evidence="1 4">LF13</strain>
    </source>
</reference>